<dbReference type="InterPro" id="IPR037587">
    <property type="entry name" value="LAMTOR2-like"/>
</dbReference>
<comment type="caution">
    <text evidence="2">The sequence shown here is derived from an EMBL/GenBank/DDBJ whole genome shotgun (WGS) entry which is preliminary data.</text>
</comment>
<dbReference type="InterPro" id="IPR004942">
    <property type="entry name" value="Roadblock/LAMTOR2_dom"/>
</dbReference>
<dbReference type="Pfam" id="PF03259">
    <property type="entry name" value="Robl_LC7"/>
    <property type="match status" value="1"/>
</dbReference>
<name>A0A9D8PLX1_9DELT</name>
<proteinExistence type="predicted"/>
<dbReference type="Proteomes" id="UP000809273">
    <property type="component" value="Unassembled WGS sequence"/>
</dbReference>
<dbReference type="Gene3D" id="3.30.450.30">
    <property type="entry name" value="Dynein light chain 2a, cytoplasmic"/>
    <property type="match status" value="1"/>
</dbReference>
<dbReference type="GO" id="GO:0005085">
    <property type="term" value="F:guanyl-nucleotide exchange factor activity"/>
    <property type="evidence" value="ECO:0007669"/>
    <property type="project" value="InterPro"/>
</dbReference>
<gene>
    <name evidence="2" type="ORF">JW984_07000</name>
</gene>
<evidence type="ECO:0000313" key="2">
    <source>
        <dbReference type="EMBL" id="MBN1572926.1"/>
    </source>
</evidence>
<dbReference type="GO" id="GO:0060090">
    <property type="term" value="F:molecular adaptor activity"/>
    <property type="evidence" value="ECO:0007669"/>
    <property type="project" value="InterPro"/>
</dbReference>
<organism evidence="2 3">
    <name type="scientific">Candidatus Zymogenus saltonus</name>
    <dbReference type="NCBI Taxonomy" id="2844893"/>
    <lineage>
        <taxon>Bacteria</taxon>
        <taxon>Deltaproteobacteria</taxon>
        <taxon>Candidatus Zymogenia</taxon>
        <taxon>Candidatus Zymogeniales</taxon>
        <taxon>Candidatus Zymogenaceae</taxon>
        <taxon>Candidatus Zymogenus</taxon>
    </lineage>
</organism>
<dbReference type="SUPFAM" id="SSF103196">
    <property type="entry name" value="Roadblock/LC7 domain"/>
    <property type="match status" value="1"/>
</dbReference>
<dbReference type="EMBL" id="JAFGIX010000032">
    <property type="protein sequence ID" value="MBN1572926.1"/>
    <property type="molecule type" value="Genomic_DNA"/>
</dbReference>
<dbReference type="AlphaFoldDB" id="A0A9D8PLX1"/>
<reference evidence="2" key="1">
    <citation type="journal article" date="2021" name="Environ. Microbiol.">
        <title>Genomic characterization of three novel Desulfobacterota classes expand the metabolic and phylogenetic diversity of the phylum.</title>
        <authorList>
            <person name="Murphy C.L."/>
            <person name="Biggerstaff J."/>
            <person name="Eichhorn A."/>
            <person name="Ewing E."/>
            <person name="Shahan R."/>
            <person name="Soriano D."/>
            <person name="Stewart S."/>
            <person name="VanMol K."/>
            <person name="Walker R."/>
            <person name="Walters P."/>
            <person name="Elshahed M.S."/>
            <person name="Youssef N.H."/>
        </authorList>
    </citation>
    <scope>NUCLEOTIDE SEQUENCE</scope>
    <source>
        <strain evidence="2">Zod_Metabat.24</strain>
    </source>
</reference>
<dbReference type="SMART" id="SM00960">
    <property type="entry name" value="Robl_LC7"/>
    <property type="match status" value="1"/>
</dbReference>
<dbReference type="PANTHER" id="PTHR13323">
    <property type="entry name" value="LATE ENDOSOMAL/LYSOSOMAL MP1 INTERACTING PROTEIN"/>
    <property type="match status" value="1"/>
</dbReference>
<feature type="domain" description="Roadblock/LAMTOR2" evidence="1">
    <location>
        <begin position="16"/>
        <end position="106"/>
    </location>
</feature>
<dbReference type="GO" id="GO:0032008">
    <property type="term" value="P:positive regulation of TOR signaling"/>
    <property type="evidence" value="ECO:0007669"/>
    <property type="project" value="InterPro"/>
</dbReference>
<protein>
    <submittedName>
        <fullName evidence="2">Roadblock/LC7 domain-containing protein</fullName>
    </submittedName>
</protein>
<reference evidence="2" key="2">
    <citation type="submission" date="2021-01" db="EMBL/GenBank/DDBJ databases">
        <authorList>
            <person name="Hahn C.R."/>
            <person name="Youssef N.H."/>
            <person name="Elshahed M."/>
        </authorList>
    </citation>
    <scope>NUCLEOTIDE SEQUENCE</scope>
    <source>
        <strain evidence="2">Zod_Metabat.24</strain>
    </source>
</reference>
<accession>A0A9D8PLX1</accession>
<evidence type="ECO:0000313" key="3">
    <source>
        <dbReference type="Proteomes" id="UP000809273"/>
    </source>
</evidence>
<sequence>MSFTQLVLYEEEFKRINDVLTKLYSETNAKVIFLVDRNGQLIANTGETENLDTTSLASLTAGNIAATGSMAKLLGEKEFTIIFHEGYRDNIYISIVGRRVIMVVIFDERSSLGLVRLRAKKAGDDLTTIFDELLRKVDSKTEEGVSPFAEITDDDIDKLFSE</sequence>
<evidence type="ECO:0000259" key="1">
    <source>
        <dbReference type="SMART" id="SM00960"/>
    </source>
</evidence>